<keyword evidence="2" id="KW-1185">Reference proteome</keyword>
<dbReference type="EMBL" id="CP136864">
    <property type="protein sequence ID" value="WOJ93690.1"/>
    <property type="molecule type" value="Genomic_DNA"/>
</dbReference>
<reference evidence="1 2" key="1">
    <citation type="submission" date="2023-10" db="EMBL/GenBank/DDBJ databases">
        <title>Two novel species belonging to the OM43/NOR5 clade.</title>
        <authorList>
            <person name="Park M."/>
        </authorList>
    </citation>
    <scope>NUCLEOTIDE SEQUENCE [LARGE SCALE GENOMIC DNA]</scope>
    <source>
        <strain evidence="1 2">IMCC43200</strain>
    </source>
</reference>
<name>A0ABZ0I5A9_9GAMM</name>
<evidence type="ECO:0000313" key="1">
    <source>
        <dbReference type="EMBL" id="WOJ93690.1"/>
    </source>
</evidence>
<protein>
    <submittedName>
        <fullName evidence="1">Uncharacterized protein</fullName>
    </submittedName>
</protein>
<proteinExistence type="predicted"/>
<sequence>MTYKIDAPVIENNDKHTKIFYIMPSSDDELQSALEILAGYFKKEFGYDFTQYCKYEENSDRTGFLITQRALDLVKDIEHYPYRIIGGGCFLATENGNHKLDWIWFHPFSRNRGELKKIWPGFKEKFGDFSYTEPLSSQMKLFLEKHA</sequence>
<organism evidence="1 2">
    <name type="scientific">Congregibacter variabilis</name>
    <dbReference type="NCBI Taxonomy" id="3081200"/>
    <lineage>
        <taxon>Bacteria</taxon>
        <taxon>Pseudomonadati</taxon>
        <taxon>Pseudomonadota</taxon>
        <taxon>Gammaproteobacteria</taxon>
        <taxon>Cellvibrionales</taxon>
        <taxon>Halieaceae</taxon>
        <taxon>Congregibacter</taxon>
    </lineage>
</organism>
<dbReference type="RefSeq" id="WP_407348334.1">
    <property type="nucleotide sequence ID" value="NZ_CP136864.1"/>
</dbReference>
<dbReference type="Proteomes" id="UP001626537">
    <property type="component" value="Chromosome"/>
</dbReference>
<accession>A0ABZ0I5A9</accession>
<evidence type="ECO:0000313" key="2">
    <source>
        <dbReference type="Proteomes" id="UP001626537"/>
    </source>
</evidence>
<gene>
    <name evidence="1" type="ORF">R0135_00640</name>
</gene>